<accession>A0ABV5K6G3</accession>
<feature type="transmembrane region" description="Helical" evidence="1">
    <location>
        <begin position="84"/>
        <end position="104"/>
    </location>
</feature>
<feature type="transmembrane region" description="Helical" evidence="1">
    <location>
        <begin position="13"/>
        <end position="31"/>
    </location>
</feature>
<keyword evidence="1" id="KW-1133">Transmembrane helix</keyword>
<protein>
    <recommendedName>
        <fullName evidence="4">Membrane protein involved in the export of O-antigen and teichoic acid</fullName>
    </recommendedName>
</protein>
<keyword evidence="1" id="KW-0812">Transmembrane</keyword>
<feature type="transmembrane region" description="Helical" evidence="1">
    <location>
        <begin position="52"/>
        <end position="72"/>
    </location>
</feature>
<proteinExistence type="predicted"/>
<keyword evidence="3" id="KW-1185">Reference proteome</keyword>
<sequence>MAKDLGAQGRGEFAEVLIVITLLSWVGYLGLPRGLAAGSQRGGAVGLRAVGSLLGLGVASAFVAAVVAPAALDTSPIATDWLRASSAILIVSGFGQLGSELAAINGSLRVWNSIRFVSLVIPSLAMVPLHFASRLTLNSALAVTVAATLAATLLGMGYLSPRRTEWSRPARVPWSFSLSYWFGTAFDSVGGRGDQLVLASLGSTEMLGLYAVATTCSSITGGVGQALNVIAYGRRRGDASYARRHSRVLLLFSLGLGGGMVAGVWVFGEDVFGPDFSSLYQVVAVLVFTQALSDQWQWRVYLASLNQRAKSLPVASGSFLLTLVLGAWALHELDDISALSMAGLTVVANAVRLAVHRFLQQKSAQEVGPSATGA</sequence>
<feature type="transmembrane region" description="Helical" evidence="1">
    <location>
        <begin position="248"/>
        <end position="267"/>
    </location>
</feature>
<evidence type="ECO:0000313" key="3">
    <source>
        <dbReference type="Proteomes" id="UP001589750"/>
    </source>
</evidence>
<dbReference type="Proteomes" id="UP001589750">
    <property type="component" value="Unassembled WGS sequence"/>
</dbReference>
<dbReference type="RefSeq" id="WP_140008351.1">
    <property type="nucleotide sequence ID" value="NZ_JBHMDG010000005.1"/>
</dbReference>
<evidence type="ECO:0000313" key="2">
    <source>
        <dbReference type="EMBL" id="MFB9312329.1"/>
    </source>
</evidence>
<evidence type="ECO:0000256" key="1">
    <source>
        <dbReference type="SAM" id="Phobius"/>
    </source>
</evidence>
<feature type="transmembrane region" description="Helical" evidence="1">
    <location>
        <begin position="116"/>
        <end position="133"/>
    </location>
</feature>
<feature type="transmembrane region" description="Helical" evidence="1">
    <location>
        <begin position="209"/>
        <end position="227"/>
    </location>
</feature>
<gene>
    <name evidence="2" type="ORF">ACFFRI_04675</name>
</gene>
<feature type="transmembrane region" description="Helical" evidence="1">
    <location>
        <begin position="172"/>
        <end position="189"/>
    </location>
</feature>
<dbReference type="EMBL" id="JBHMDG010000005">
    <property type="protein sequence ID" value="MFB9312329.1"/>
    <property type="molecule type" value="Genomic_DNA"/>
</dbReference>
<name>A0ABV5K6G3_9ACTN</name>
<keyword evidence="1" id="KW-0472">Membrane</keyword>
<feature type="transmembrane region" description="Helical" evidence="1">
    <location>
        <begin position="139"/>
        <end position="160"/>
    </location>
</feature>
<evidence type="ECO:0008006" key="4">
    <source>
        <dbReference type="Google" id="ProtNLM"/>
    </source>
</evidence>
<organism evidence="2 3">
    <name type="scientific">Nocardioides plantarum</name>
    <dbReference type="NCBI Taxonomy" id="29299"/>
    <lineage>
        <taxon>Bacteria</taxon>
        <taxon>Bacillati</taxon>
        <taxon>Actinomycetota</taxon>
        <taxon>Actinomycetes</taxon>
        <taxon>Propionibacteriales</taxon>
        <taxon>Nocardioidaceae</taxon>
        <taxon>Nocardioides</taxon>
    </lineage>
</organism>
<feature type="transmembrane region" description="Helical" evidence="1">
    <location>
        <begin position="279"/>
        <end position="300"/>
    </location>
</feature>
<reference evidence="2 3" key="1">
    <citation type="submission" date="2024-09" db="EMBL/GenBank/DDBJ databases">
        <authorList>
            <person name="Sun Q."/>
            <person name="Mori K."/>
        </authorList>
    </citation>
    <scope>NUCLEOTIDE SEQUENCE [LARGE SCALE GENOMIC DNA]</scope>
    <source>
        <strain evidence="2 3">JCM 9626</strain>
    </source>
</reference>
<feature type="transmembrane region" description="Helical" evidence="1">
    <location>
        <begin position="336"/>
        <end position="355"/>
    </location>
</feature>
<feature type="transmembrane region" description="Helical" evidence="1">
    <location>
        <begin position="312"/>
        <end position="330"/>
    </location>
</feature>
<comment type="caution">
    <text evidence="2">The sequence shown here is derived from an EMBL/GenBank/DDBJ whole genome shotgun (WGS) entry which is preliminary data.</text>
</comment>